<dbReference type="RefSeq" id="WP_344005775.1">
    <property type="nucleotide sequence ID" value="NZ_BAAAGU010000059.1"/>
</dbReference>
<dbReference type="NCBIfam" id="NF033379">
    <property type="entry name" value="FrucBisAld_I"/>
    <property type="match status" value="1"/>
</dbReference>
<protein>
    <recommendedName>
        <fullName evidence="3">fructose-bisphosphate aldolase</fullName>
        <ecNumber evidence="3">4.1.2.13</ecNumber>
    </recommendedName>
    <alternativeName>
        <fullName evidence="6">Fructose-bisphosphate aldolase class I</fullName>
    </alternativeName>
</protein>
<evidence type="ECO:0000256" key="2">
    <source>
        <dbReference type="ARBA" id="ARBA00010387"/>
    </source>
</evidence>
<name>A0ABN1HR24_9ACTN</name>
<gene>
    <name evidence="7" type="ORF">GCM10009535_49160</name>
</gene>
<evidence type="ECO:0000313" key="7">
    <source>
        <dbReference type="EMBL" id="GAA0663712.1"/>
    </source>
</evidence>
<reference evidence="7 8" key="1">
    <citation type="journal article" date="2019" name="Int. J. Syst. Evol. Microbiol.">
        <title>The Global Catalogue of Microorganisms (GCM) 10K type strain sequencing project: providing services to taxonomists for standard genome sequencing and annotation.</title>
        <authorList>
            <consortium name="The Broad Institute Genomics Platform"/>
            <consortium name="The Broad Institute Genome Sequencing Center for Infectious Disease"/>
            <person name="Wu L."/>
            <person name="Ma J."/>
        </authorList>
    </citation>
    <scope>NUCLEOTIDE SEQUENCE [LARGE SCALE GENOMIC DNA]</scope>
    <source>
        <strain evidence="7 8">JCM 10367</strain>
    </source>
</reference>
<keyword evidence="5" id="KW-0456">Lyase</keyword>
<keyword evidence="4" id="KW-0324">Glycolysis</keyword>
<dbReference type="InterPro" id="IPR013785">
    <property type="entry name" value="Aldolase_TIM"/>
</dbReference>
<evidence type="ECO:0000313" key="8">
    <source>
        <dbReference type="Proteomes" id="UP001500724"/>
    </source>
</evidence>
<sequence>MADLAHTAAAMVAPGKGILAADESIATMSARLEKAGVAPTEENRRAYREMLITTPDLASGVSGVILCDETFRQAVSDGRTFPEAMAQRGLLPGIKVDTGAKPLAGAPGETVTEGLDGLRGRLAEYAALGARFAKWRAVISIGDGRPTRRKVRADAHALARYAMLCQEAGIVPIVEPEVLMEGTHGIARCAAVTSDVLQEVFAELDGAELDGIVLKPNMVVPGRDSGETATPDEVAQATVSTLRAVVEEKVAGIAFLSGGQSAAQATANLAAMQRLEAPWPLTFSFGRGLVDPALAAWRGDPERVADGQQALAHRVACNTAALTGTYTDALEREHAA</sequence>
<dbReference type="Proteomes" id="UP001500724">
    <property type="component" value="Unassembled WGS sequence"/>
</dbReference>
<dbReference type="Gene3D" id="3.20.20.70">
    <property type="entry name" value="Aldolase class I"/>
    <property type="match status" value="1"/>
</dbReference>
<evidence type="ECO:0000256" key="5">
    <source>
        <dbReference type="ARBA" id="ARBA00023239"/>
    </source>
</evidence>
<dbReference type="InterPro" id="IPR000741">
    <property type="entry name" value="FBA_I"/>
</dbReference>
<evidence type="ECO:0000256" key="3">
    <source>
        <dbReference type="ARBA" id="ARBA00013068"/>
    </source>
</evidence>
<comment type="caution">
    <text evidence="7">The sequence shown here is derived from an EMBL/GenBank/DDBJ whole genome shotgun (WGS) entry which is preliminary data.</text>
</comment>
<dbReference type="EMBL" id="BAAAGU010000059">
    <property type="protein sequence ID" value="GAA0663712.1"/>
    <property type="molecule type" value="Genomic_DNA"/>
</dbReference>
<evidence type="ECO:0000256" key="6">
    <source>
        <dbReference type="ARBA" id="ARBA00029799"/>
    </source>
</evidence>
<accession>A0ABN1HR24</accession>
<dbReference type="EC" id="4.1.2.13" evidence="3"/>
<evidence type="ECO:0000256" key="1">
    <source>
        <dbReference type="ARBA" id="ARBA00004714"/>
    </source>
</evidence>
<keyword evidence="8" id="KW-1185">Reference proteome</keyword>
<proteinExistence type="inferred from homology"/>
<comment type="similarity">
    <text evidence="2">Belongs to the class I fructose-bisphosphate aldolase family.</text>
</comment>
<evidence type="ECO:0000256" key="4">
    <source>
        <dbReference type="ARBA" id="ARBA00023152"/>
    </source>
</evidence>
<organism evidence="7 8">
    <name type="scientific">Streptomyces thermocarboxydovorans</name>
    <dbReference type="NCBI Taxonomy" id="59298"/>
    <lineage>
        <taxon>Bacteria</taxon>
        <taxon>Bacillati</taxon>
        <taxon>Actinomycetota</taxon>
        <taxon>Actinomycetes</taxon>
        <taxon>Kitasatosporales</taxon>
        <taxon>Streptomycetaceae</taxon>
        <taxon>Streptomyces</taxon>
    </lineage>
</organism>
<comment type="pathway">
    <text evidence="1">Carbohydrate degradation; glycolysis; D-glyceraldehyde 3-phosphate and glycerone phosphate from D-glucose: step 4/4.</text>
</comment>
<dbReference type="Pfam" id="PF00274">
    <property type="entry name" value="Glycolytic"/>
    <property type="match status" value="1"/>
</dbReference>
<dbReference type="PANTHER" id="PTHR11627">
    <property type="entry name" value="FRUCTOSE-BISPHOSPHATE ALDOLASE"/>
    <property type="match status" value="1"/>
</dbReference>
<dbReference type="SUPFAM" id="SSF51569">
    <property type="entry name" value="Aldolase"/>
    <property type="match status" value="1"/>
</dbReference>